<dbReference type="PIRSF" id="PIRSF008756">
    <property type="entry name" value="P_tr_PHO88"/>
    <property type="match status" value="1"/>
</dbReference>
<keyword evidence="2" id="KW-1133">Transmembrane helix</keyword>
<dbReference type="GeneID" id="83204420"/>
<accession>A0A9W9TI27</accession>
<dbReference type="PANTHER" id="PTHR28112:SF1">
    <property type="entry name" value="SRP-INDEPENDENT TARGETING PROTEIN 3"/>
    <property type="match status" value="1"/>
</dbReference>
<dbReference type="GO" id="GO:0045047">
    <property type="term" value="P:protein targeting to ER"/>
    <property type="evidence" value="ECO:0007669"/>
    <property type="project" value="InterPro"/>
</dbReference>
<dbReference type="Pfam" id="PF10032">
    <property type="entry name" value="Pho88"/>
    <property type="match status" value="1"/>
</dbReference>
<keyword evidence="2" id="KW-0812">Transmembrane</keyword>
<sequence>MVSPQITNLAIILVMMQLAKKIPFEDPQVLLLVRGLYILSNVIIAGIYLYTQAKISQKKDMTTLKYVEPAPLGTGEEAKPVTTTNMDYDKGQLRQLFRSQMMGVGMMAFMHLYMKYTNPLLIQSILPLKGAFESNLVKIHVFGQPATGELARPFKASGGFMSPGQPKSDKASIEAAEKNYRGGVKEE</sequence>
<organism evidence="3 4">
    <name type="scientific">Penicillium chermesinum</name>
    <dbReference type="NCBI Taxonomy" id="63820"/>
    <lineage>
        <taxon>Eukaryota</taxon>
        <taxon>Fungi</taxon>
        <taxon>Dikarya</taxon>
        <taxon>Ascomycota</taxon>
        <taxon>Pezizomycotina</taxon>
        <taxon>Eurotiomycetes</taxon>
        <taxon>Eurotiomycetidae</taxon>
        <taxon>Eurotiales</taxon>
        <taxon>Aspergillaceae</taxon>
        <taxon>Penicillium</taxon>
    </lineage>
</organism>
<evidence type="ECO:0000256" key="2">
    <source>
        <dbReference type="SAM" id="Phobius"/>
    </source>
</evidence>
<gene>
    <name evidence="3" type="ORF">N7468_007821</name>
</gene>
<evidence type="ECO:0000313" key="4">
    <source>
        <dbReference type="Proteomes" id="UP001150941"/>
    </source>
</evidence>
<dbReference type="RefSeq" id="XP_058327462.1">
    <property type="nucleotide sequence ID" value="XM_058477117.1"/>
</dbReference>
<proteinExistence type="predicted"/>
<dbReference type="AlphaFoldDB" id="A0A9W9TI27"/>
<dbReference type="GO" id="GO:0005739">
    <property type="term" value="C:mitochondrion"/>
    <property type="evidence" value="ECO:0007669"/>
    <property type="project" value="TreeGrafter"/>
</dbReference>
<reference evidence="3" key="2">
    <citation type="journal article" date="2023" name="IMA Fungus">
        <title>Comparative genomic study of the Penicillium genus elucidates a diverse pangenome and 15 lateral gene transfer events.</title>
        <authorList>
            <person name="Petersen C."/>
            <person name="Sorensen T."/>
            <person name="Nielsen M.R."/>
            <person name="Sondergaard T.E."/>
            <person name="Sorensen J.L."/>
            <person name="Fitzpatrick D.A."/>
            <person name="Frisvad J.C."/>
            <person name="Nielsen K.L."/>
        </authorList>
    </citation>
    <scope>NUCLEOTIDE SEQUENCE</scope>
    <source>
        <strain evidence="3">IBT 19713</strain>
    </source>
</reference>
<dbReference type="PANTHER" id="PTHR28112">
    <property type="entry name" value="SRP-INDEPENDENT TARGETING PROTEIN 3"/>
    <property type="match status" value="1"/>
</dbReference>
<dbReference type="GO" id="GO:0005783">
    <property type="term" value="C:endoplasmic reticulum"/>
    <property type="evidence" value="ECO:0007669"/>
    <property type="project" value="InterPro"/>
</dbReference>
<keyword evidence="4" id="KW-1185">Reference proteome</keyword>
<dbReference type="InterPro" id="IPR012098">
    <property type="entry name" value="SND3_fun"/>
</dbReference>
<evidence type="ECO:0000256" key="1">
    <source>
        <dbReference type="SAM" id="MobiDB-lite"/>
    </source>
</evidence>
<feature type="region of interest" description="Disordered" evidence="1">
    <location>
        <begin position="156"/>
        <end position="187"/>
    </location>
</feature>
<comment type="caution">
    <text evidence="3">The sequence shown here is derived from an EMBL/GenBank/DDBJ whole genome shotgun (WGS) entry which is preliminary data.</text>
</comment>
<reference evidence="3" key="1">
    <citation type="submission" date="2022-11" db="EMBL/GenBank/DDBJ databases">
        <authorList>
            <person name="Petersen C."/>
        </authorList>
    </citation>
    <scope>NUCLEOTIDE SEQUENCE</scope>
    <source>
        <strain evidence="3">IBT 19713</strain>
    </source>
</reference>
<evidence type="ECO:0008006" key="5">
    <source>
        <dbReference type="Google" id="ProtNLM"/>
    </source>
</evidence>
<protein>
    <recommendedName>
        <fullName evidence="5">Phosphate transporter</fullName>
    </recommendedName>
</protein>
<feature type="compositionally biased region" description="Basic and acidic residues" evidence="1">
    <location>
        <begin position="167"/>
        <end position="187"/>
    </location>
</feature>
<dbReference type="EMBL" id="JAPQKS010000006">
    <property type="protein sequence ID" value="KAJ5223279.1"/>
    <property type="molecule type" value="Genomic_DNA"/>
</dbReference>
<dbReference type="OrthoDB" id="18139at2759"/>
<feature type="transmembrane region" description="Helical" evidence="2">
    <location>
        <begin position="31"/>
        <end position="51"/>
    </location>
</feature>
<evidence type="ECO:0000313" key="3">
    <source>
        <dbReference type="EMBL" id="KAJ5223279.1"/>
    </source>
</evidence>
<name>A0A9W9TI27_9EURO</name>
<keyword evidence="2" id="KW-0472">Membrane</keyword>
<dbReference type="Proteomes" id="UP001150941">
    <property type="component" value="Unassembled WGS sequence"/>
</dbReference>